<dbReference type="AlphaFoldDB" id="A0A562V6I9"/>
<feature type="transmembrane region" description="Helical" evidence="3">
    <location>
        <begin position="956"/>
        <end position="976"/>
    </location>
</feature>
<feature type="transmembrane region" description="Helical" evidence="3">
    <location>
        <begin position="924"/>
        <end position="944"/>
    </location>
</feature>
<evidence type="ECO:0000256" key="1">
    <source>
        <dbReference type="SAM" id="Coils"/>
    </source>
</evidence>
<dbReference type="SUPFAM" id="SSF54001">
    <property type="entry name" value="Cysteine proteinases"/>
    <property type="match status" value="1"/>
</dbReference>
<dbReference type="InterPro" id="IPR038765">
    <property type="entry name" value="Papain-like_cys_pep_sf"/>
</dbReference>
<feature type="chain" id="PRO_5021786206" evidence="4">
    <location>
        <begin position="31"/>
        <end position="1018"/>
    </location>
</feature>
<feature type="signal peptide" evidence="4">
    <location>
        <begin position="1"/>
        <end position="30"/>
    </location>
</feature>
<dbReference type="Proteomes" id="UP000319449">
    <property type="component" value="Unassembled WGS sequence"/>
</dbReference>
<comment type="caution">
    <text evidence="6">The sequence shown here is derived from an EMBL/GenBank/DDBJ whole genome shotgun (WGS) entry which is preliminary data.</text>
</comment>
<dbReference type="RefSeq" id="WP_145025770.1">
    <property type="nucleotide sequence ID" value="NZ_VLLN01000039.1"/>
</dbReference>
<dbReference type="Pfam" id="PF01841">
    <property type="entry name" value="Transglut_core"/>
    <property type="match status" value="1"/>
</dbReference>
<dbReference type="Gene3D" id="3.10.620.30">
    <property type="match status" value="1"/>
</dbReference>
<dbReference type="EMBL" id="VLLN01000039">
    <property type="protein sequence ID" value="TWJ13510.1"/>
    <property type="molecule type" value="Genomic_DNA"/>
</dbReference>
<feature type="coiled-coil region" evidence="1">
    <location>
        <begin position="122"/>
        <end position="149"/>
    </location>
</feature>
<dbReference type="InterPro" id="IPR002931">
    <property type="entry name" value="Transglutaminase-like"/>
</dbReference>
<sequence>MLRKYSRTIAAVVVCFFTWTSGGVFSIAHAAQEAVKKGKAQEQRQKKAEGTEERFSKVTEELRETLADPKGDLESKKQRLTAGKGEIEALDADIRKQFAATEKRLKDAKLPAEILARHHKFVKHYDDNLAELKGNIERVEKAKDNVEAEGEVEKTRRHLEKVKAPSRHQPLDPNNLPHRQPKVIKREPRMKKEEFERDLKKDKNAWRNEKRIMVASAGSLAGLLVSSSINAVNPPTADDLAQTIEVQLTPEIRAKAQELGNSPVKIYEWVRNNIEFVPTWGSIQGAQMTLLTKQGNAFDTASLLIALLRAAGIHARYVTGTVELPIDKVMNWAGGFTDPLGALDFMSSGGIPTKGLVAGGKIVAARMEHVWVEAFINYIPSRGAKHVNGKGDTWIRLDPSFKQYNFTQGIDIKSAVPFDAQGFLTQIKSTATISEAQGYVTGVNSLLTQQTMQDYQTRVQSYIKQNYPTATVGDILGKKEIIKQEFPYLLGTLPYRTAVKGATFANIPDTLRQKLSFNVKNDTVDLPPIDPAAPPVVDTSLNISKSLAELAGKKITLSYSPATPQDEAVINSYLPKPHADGTPIQSNELPSSLPAYLIKVKPELRIDGQVVATGAPVGLGGTNIFTMTFSDPTSGATPVVSYIDAGVYQAIGLNLGRISQDQLTNLKAKLEATKAKIQNNDFAGLTKDDLIGDLLNTTALTYHAELGTMNYIAARTMRVNAITLPSETVFATKLKVLTLWGIPRLVSPSGLNMDAKYLMSVVKAKDGNNDTAKQFMLSSGMTSSALEHSVPEQFFSTPENPAQGVSAVKALKIANDQGIPIYTVNQSNIATVLPQLQVDQQVKDDIQNAVNAGKVVTVSKTNISFNGWTGCGYIIIDPATGAGAYMISGGLNGAWMFVLWASVFLLVAVLGGWIAAAIAVSEVIGALISVLAGAVAGIVGTLLIRDAFGKNLEINVYTTVIDVVAQLVIAAGIASLGVAGLAWLPFILGCLILYSVAALIDFLIFNYTQVIFNKKYYS</sequence>
<evidence type="ECO:0000256" key="2">
    <source>
        <dbReference type="SAM" id="MobiDB-lite"/>
    </source>
</evidence>
<feature type="transmembrane region" description="Helical" evidence="3">
    <location>
        <begin position="894"/>
        <end position="918"/>
    </location>
</feature>
<protein>
    <submittedName>
        <fullName evidence="6">Transglutaminase superfamily protein</fullName>
    </submittedName>
</protein>
<accession>A0A562V6I9</accession>
<organism evidence="6 7">
    <name type="scientific">Geobacter argillaceus</name>
    <dbReference type="NCBI Taxonomy" id="345631"/>
    <lineage>
        <taxon>Bacteria</taxon>
        <taxon>Pseudomonadati</taxon>
        <taxon>Thermodesulfobacteriota</taxon>
        <taxon>Desulfuromonadia</taxon>
        <taxon>Geobacterales</taxon>
        <taxon>Geobacteraceae</taxon>
        <taxon>Geobacter</taxon>
    </lineage>
</organism>
<name>A0A562V6I9_9BACT</name>
<dbReference type="OrthoDB" id="5482258at2"/>
<feature type="region of interest" description="Disordered" evidence="2">
    <location>
        <begin position="38"/>
        <end position="61"/>
    </location>
</feature>
<evidence type="ECO:0000313" key="6">
    <source>
        <dbReference type="EMBL" id="TWJ13510.1"/>
    </source>
</evidence>
<feature type="transmembrane region" description="Helical" evidence="3">
    <location>
        <begin position="982"/>
        <end position="1005"/>
    </location>
</feature>
<keyword evidence="3" id="KW-0812">Transmembrane</keyword>
<evidence type="ECO:0000256" key="3">
    <source>
        <dbReference type="SAM" id="Phobius"/>
    </source>
</evidence>
<keyword evidence="7" id="KW-1185">Reference proteome</keyword>
<reference evidence="6 7" key="1">
    <citation type="submission" date="2019-07" db="EMBL/GenBank/DDBJ databases">
        <title>Genomic Encyclopedia of Archaeal and Bacterial Type Strains, Phase II (KMG-II): from individual species to whole genera.</title>
        <authorList>
            <person name="Goeker M."/>
        </authorList>
    </citation>
    <scope>NUCLEOTIDE SEQUENCE [LARGE SCALE GENOMIC DNA]</scope>
    <source>
        <strain evidence="6 7">ATCC BAA-1139</strain>
    </source>
</reference>
<keyword evidence="1" id="KW-0175">Coiled coil</keyword>
<keyword evidence="3" id="KW-0472">Membrane</keyword>
<evidence type="ECO:0000256" key="4">
    <source>
        <dbReference type="SAM" id="SignalP"/>
    </source>
</evidence>
<keyword evidence="3" id="KW-1133">Transmembrane helix</keyword>
<evidence type="ECO:0000259" key="5">
    <source>
        <dbReference type="Pfam" id="PF01841"/>
    </source>
</evidence>
<feature type="domain" description="Transglutaminase-like" evidence="5">
    <location>
        <begin position="247"/>
        <end position="399"/>
    </location>
</feature>
<evidence type="ECO:0000313" key="7">
    <source>
        <dbReference type="Proteomes" id="UP000319449"/>
    </source>
</evidence>
<dbReference type="PANTHER" id="PTHR33490">
    <property type="entry name" value="BLR5614 PROTEIN-RELATED"/>
    <property type="match status" value="1"/>
</dbReference>
<proteinExistence type="predicted"/>
<gene>
    <name evidence="6" type="ORF">JN12_03820</name>
</gene>
<keyword evidence="4" id="KW-0732">Signal</keyword>